<dbReference type="Proteomes" id="UP000828048">
    <property type="component" value="Chromosome 11"/>
</dbReference>
<organism evidence="1 2">
    <name type="scientific">Vaccinium darrowii</name>
    <dbReference type="NCBI Taxonomy" id="229202"/>
    <lineage>
        <taxon>Eukaryota</taxon>
        <taxon>Viridiplantae</taxon>
        <taxon>Streptophyta</taxon>
        <taxon>Embryophyta</taxon>
        <taxon>Tracheophyta</taxon>
        <taxon>Spermatophyta</taxon>
        <taxon>Magnoliopsida</taxon>
        <taxon>eudicotyledons</taxon>
        <taxon>Gunneridae</taxon>
        <taxon>Pentapetalae</taxon>
        <taxon>asterids</taxon>
        <taxon>Ericales</taxon>
        <taxon>Ericaceae</taxon>
        <taxon>Vaccinioideae</taxon>
        <taxon>Vaccinieae</taxon>
        <taxon>Vaccinium</taxon>
    </lineage>
</organism>
<keyword evidence="2" id="KW-1185">Reference proteome</keyword>
<evidence type="ECO:0000313" key="2">
    <source>
        <dbReference type="Proteomes" id="UP000828048"/>
    </source>
</evidence>
<evidence type="ECO:0000313" key="1">
    <source>
        <dbReference type="EMBL" id="KAH7855407.1"/>
    </source>
</evidence>
<gene>
    <name evidence="1" type="ORF">Vadar_024496</name>
</gene>
<proteinExistence type="predicted"/>
<accession>A0ACB7YPR1</accession>
<dbReference type="EMBL" id="CM037161">
    <property type="protein sequence ID" value="KAH7855407.1"/>
    <property type="molecule type" value="Genomic_DNA"/>
</dbReference>
<name>A0ACB7YPR1_9ERIC</name>
<protein>
    <submittedName>
        <fullName evidence="1">Uncharacterized protein</fullName>
    </submittedName>
</protein>
<comment type="caution">
    <text evidence="1">The sequence shown here is derived from an EMBL/GenBank/DDBJ whole genome shotgun (WGS) entry which is preliminary data.</text>
</comment>
<sequence length="215" mass="23842">MTQKGLTADLLKSCIRTRQFHLGKLVHAKLSESAALKPLISLYSKDNDWVTANAIFENMGDRRDMVSWSAMISCFSHNDMESKAISTFINMLEFGEYPNQFFFAAVIQDFSNAVNAWIADIVFGVCDKAWGPLSFEQQLHALMVKYGLAFDVCVGCSLVDKHAKCAGDGSMSGRHGRKVVAIHSKKTKDQVLPNHFTFSSLMKACGDLFDPDTGE</sequence>
<reference evidence="1 2" key="1">
    <citation type="journal article" date="2021" name="Hortic Res">
        <title>High-quality reference genome and annotation aids understanding of berry development for evergreen blueberry (Vaccinium darrowii).</title>
        <authorList>
            <person name="Yu J."/>
            <person name="Hulse-Kemp A.M."/>
            <person name="Babiker E."/>
            <person name="Staton M."/>
        </authorList>
    </citation>
    <scope>NUCLEOTIDE SEQUENCE [LARGE SCALE GENOMIC DNA]</scope>
    <source>
        <strain evidence="2">cv. NJ 8807/NJ 8810</strain>
        <tissue evidence="1">Young leaf</tissue>
    </source>
</reference>